<gene>
    <name evidence="1" type="ORF">HMPREF1549_03228</name>
</gene>
<organism evidence="1 2">
    <name type="scientific">Actinomyces johnsonii F0510</name>
    <dbReference type="NCBI Taxonomy" id="1227262"/>
    <lineage>
        <taxon>Bacteria</taxon>
        <taxon>Bacillati</taxon>
        <taxon>Actinomycetota</taxon>
        <taxon>Actinomycetes</taxon>
        <taxon>Actinomycetales</taxon>
        <taxon>Actinomycetaceae</taxon>
        <taxon>Actinomyces</taxon>
    </lineage>
</organism>
<protein>
    <submittedName>
        <fullName evidence="1">Uncharacterized protein</fullName>
    </submittedName>
</protein>
<comment type="caution">
    <text evidence="1">The sequence shown here is derived from an EMBL/GenBank/DDBJ whole genome shotgun (WGS) entry which is preliminary data.</text>
</comment>
<dbReference type="Proteomes" id="UP000016498">
    <property type="component" value="Unassembled WGS sequence"/>
</dbReference>
<dbReference type="HOGENOM" id="CLU_2766585_0_0_11"/>
<evidence type="ECO:0000313" key="2">
    <source>
        <dbReference type="Proteomes" id="UP000016498"/>
    </source>
</evidence>
<evidence type="ECO:0000313" key="1">
    <source>
        <dbReference type="EMBL" id="ERH15566.1"/>
    </source>
</evidence>
<sequence>MFLSCRIGGRTPWAGADGAGSAAVRAGTPGGLHRHRTVVPVGAADHLRCGQLENCSVLVSENPCRNRLV</sequence>
<proteinExistence type="predicted"/>
<dbReference type="EMBL" id="AWSD01000388">
    <property type="protein sequence ID" value="ERH15566.1"/>
    <property type="molecule type" value="Genomic_DNA"/>
</dbReference>
<reference evidence="1 2" key="1">
    <citation type="submission" date="2013-06" db="EMBL/GenBank/DDBJ databases">
        <authorList>
            <person name="Weinstock G."/>
            <person name="Sodergren E."/>
            <person name="Lobos E.A."/>
            <person name="Fulton L."/>
            <person name="Fulton R."/>
            <person name="Courtney L."/>
            <person name="Fronick C."/>
            <person name="O'Laughlin M."/>
            <person name="Godfrey J."/>
            <person name="Wilson R.M."/>
            <person name="Miner T."/>
            <person name="Farmer C."/>
            <person name="Delehaunty K."/>
            <person name="Cordes M."/>
            <person name="Minx P."/>
            <person name="Tomlinson C."/>
            <person name="Chen J."/>
            <person name="Wollam A."/>
            <person name="Pepin K.H."/>
            <person name="Bhonagiri V."/>
            <person name="Zhang X."/>
            <person name="Warren W."/>
            <person name="Mitreva M."/>
            <person name="Mardis E.R."/>
            <person name="Wilson R.K."/>
        </authorList>
    </citation>
    <scope>NUCLEOTIDE SEQUENCE [LARGE SCALE GENOMIC DNA]</scope>
    <source>
        <strain evidence="1 2">F0510</strain>
    </source>
</reference>
<dbReference type="AlphaFoldDB" id="U1PYU2"/>
<name>U1PYU2_9ACTO</name>
<accession>U1PYU2</accession>